<comment type="caution">
    <text evidence="1">The sequence shown here is derived from an EMBL/GenBank/DDBJ whole genome shotgun (WGS) entry which is preliminary data.</text>
</comment>
<dbReference type="AlphaFoldDB" id="A0A3P1V7K7"/>
<evidence type="ECO:0000313" key="1">
    <source>
        <dbReference type="EMBL" id="RRD29647.1"/>
    </source>
</evidence>
<dbReference type="RefSeq" id="WP_124933380.1">
    <property type="nucleotide sequence ID" value="NZ_RQZC01000005.1"/>
</dbReference>
<dbReference type="EMBL" id="RQZC01000005">
    <property type="protein sequence ID" value="RRD29647.1"/>
    <property type="molecule type" value="Genomic_DNA"/>
</dbReference>
<accession>A0A3P1V7K7</accession>
<evidence type="ECO:0008006" key="3">
    <source>
        <dbReference type="Google" id="ProtNLM"/>
    </source>
</evidence>
<name>A0A3P1V7K7_9ACTO</name>
<reference evidence="1 2" key="1">
    <citation type="submission" date="2018-11" db="EMBL/GenBank/DDBJ databases">
        <title>Genomes From Bacteria Associated with the Canine Oral Cavity: a Test Case for Automated Genome-Based Taxonomic Assignment.</title>
        <authorList>
            <person name="Coil D.A."/>
            <person name="Jospin G."/>
            <person name="Darling A.E."/>
            <person name="Wallis C."/>
            <person name="Davis I.J."/>
            <person name="Harris S."/>
            <person name="Eisen J.A."/>
            <person name="Holcombe L.J."/>
            <person name="O'Flynn C."/>
        </authorList>
    </citation>
    <scope>NUCLEOTIDE SEQUENCE [LARGE SCALE GENOMIC DNA]</scope>
    <source>
        <strain evidence="1 2">OH5050</strain>
    </source>
</reference>
<evidence type="ECO:0000313" key="2">
    <source>
        <dbReference type="Proteomes" id="UP000271272"/>
    </source>
</evidence>
<dbReference type="Proteomes" id="UP000271272">
    <property type="component" value="Unassembled WGS sequence"/>
</dbReference>
<sequence length="103" mass="11408">MKELGVEIRKEVSSKHLASVKGTDHGRYFDRIIQLDDGTWVGLEIKSGSATRTLQQRTFDSLVSPDNPAKVTLDDGTTIYITKTDSINVARQEFPPATENKGD</sequence>
<dbReference type="OrthoDB" id="3261175at2"/>
<organism evidence="1 2">
    <name type="scientific">Actinomyces bowdenii</name>
    <dbReference type="NCBI Taxonomy" id="131109"/>
    <lineage>
        <taxon>Bacteria</taxon>
        <taxon>Bacillati</taxon>
        <taxon>Actinomycetota</taxon>
        <taxon>Actinomycetes</taxon>
        <taxon>Actinomycetales</taxon>
        <taxon>Actinomycetaceae</taxon>
        <taxon>Actinomyces</taxon>
    </lineage>
</organism>
<gene>
    <name evidence="1" type="ORF">EII10_04780</name>
</gene>
<keyword evidence="2" id="KW-1185">Reference proteome</keyword>
<proteinExistence type="predicted"/>
<protein>
    <recommendedName>
        <fullName evidence="3">DUF3883 domain-containing protein</fullName>
    </recommendedName>
</protein>